<evidence type="ECO:0000313" key="1">
    <source>
        <dbReference type="EMBL" id="RKF08239.1"/>
    </source>
</evidence>
<name>A0A3A8AGM3_9HYPH</name>
<accession>A0A3A8AGM3</accession>
<keyword evidence="2" id="KW-1185">Reference proteome</keyword>
<dbReference type="OrthoDB" id="7628592at2"/>
<organism evidence="1 2">
    <name type="scientific">Oceaniradius stylonematis</name>
    <dbReference type="NCBI Taxonomy" id="2184161"/>
    <lineage>
        <taxon>Bacteria</taxon>
        <taxon>Pseudomonadati</taxon>
        <taxon>Pseudomonadota</taxon>
        <taxon>Alphaproteobacteria</taxon>
        <taxon>Hyphomicrobiales</taxon>
        <taxon>Ahrensiaceae</taxon>
        <taxon>Oceaniradius</taxon>
    </lineage>
</organism>
<protein>
    <submittedName>
        <fullName evidence="1">Uncharacterized protein</fullName>
    </submittedName>
</protein>
<proteinExistence type="predicted"/>
<evidence type="ECO:0000313" key="2">
    <source>
        <dbReference type="Proteomes" id="UP000246132"/>
    </source>
</evidence>
<dbReference type="RefSeq" id="WP_109767074.1">
    <property type="nucleotide sequence ID" value="NZ_JASHJV010000005.1"/>
</dbReference>
<gene>
    <name evidence="1" type="ORF">DEM25_002795</name>
</gene>
<dbReference type="AlphaFoldDB" id="A0A3A8AGM3"/>
<comment type="caution">
    <text evidence="1">The sequence shown here is derived from an EMBL/GenBank/DDBJ whole genome shotgun (WGS) entry which is preliminary data.</text>
</comment>
<sequence>MGELVLQGPVAEIVARNAVTADDVARLRREVFRDGVVCRPEADALFAIDTSCRSRVPEWDAFFIDAVSDYLVNREAPKGYVSDANADWLISAISRDGVVCTRTEVELLIAVMERATAMPASLSAFALRQVAHVVTDGDGPLARGRTARPGVVTADDVAMLKRILYAYGGGGNAGITRDEAEVLFDINDRTAEADNDPAWSDLFVKAIGFSLMAATRHQAATRETALQREAWLADDSVDVAGFFSRVFAGGLKGYKDAVMTKTGVENAWRETNQAFAEATAAAETIDTDEADWIARRMGRDGLLHENEKALLRFIRDESPDVHPSLAPLIDQVA</sequence>
<dbReference type="Proteomes" id="UP000246132">
    <property type="component" value="Unassembled WGS sequence"/>
</dbReference>
<dbReference type="EMBL" id="QFWV02000002">
    <property type="protein sequence ID" value="RKF08239.1"/>
    <property type="molecule type" value="Genomic_DNA"/>
</dbReference>
<reference evidence="1 2" key="1">
    <citation type="journal article" date="2018" name="Int. J. Syst. Bacteriol.">
        <title>Oceaniradius stylonemae gen. nov., sp. nov., isolated from a red alga, Stylonema cornu-cervi.</title>
        <authorList>
            <person name="Jeong S."/>
        </authorList>
    </citation>
    <scope>NUCLEOTIDE SEQUENCE [LARGE SCALE GENOMIC DNA]</scope>
    <source>
        <strain evidence="1 2">StC1</strain>
    </source>
</reference>